<feature type="region of interest" description="Disordered" evidence="2">
    <location>
        <begin position="125"/>
        <end position="146"/>
    </location>
</feature>
<dbReference type="InterPro" id="IPR013087">
    <property type="entry name" value="Znf_C2H2_type"/>
</dbReference>
<dbReference type="Gene3D" id="3.30.160.60">
    <property type="entry name" value="Classic Zinc Finger"/>
    <property type="match status" value="1"/>
</dbReference>
<dbReference type="SUPFAM" id="SSF57667">
    <property type="entry name" value="beta-beta-alpha zinc fingers"/>
    <property type="match status" value="1"/>
</dbReference>
<evidence type="ECO:0000313" key="5">
    <source>
        <dbReference type="Proteomes" id="UP001434883"/>
    </source>
</evidence>
<dbReference type="Pfam" id="PF16637">
    <property type="entry name" value="zf-C2H2_assoc3"/>
    <property type="match status" value="1"/>
</dbReference>
<gene>
    <name evidence="4" type="ORF">XENOCAPTIV_002305</name>
</gene>
<keyword evidence="5" id="KW-1185">Reference proteome</keyword>
<evidence type="ECO:0000256" key="2">
    <source>
        <dbReference type="SAM" id="MobiDB-lite"/>
    </source>
</evidence>
<dbReference type="PROSITE" id="PS50157">
    <property type="entry name" value="ZINC_FINGER_C2H2_2"/>
    <property type="match status" value="1"/>
</dbReference>
<name>A0ABV0QCJ3_9TELE</name>
<feature type="domain" description="C2H2-type" evidence="3">
    <location>
        <begin position="101"/>
        <end position="129"/>
    </location>
</feature>
<feature type="region of interest" description="Disordered" evidence="2">
    <location>
        <begin position="1"/>
        <end position="93"/>
    </location>
</feature>
<dbReference type="PROSITE" id="PS00028">
    <property type="entry name" value="ZINC_FINGER_C2H2_1"/>
    <property type="match status" value="1"/>
</dbReference>
<comment type="caution">
    <text evidence="4">The sequence shown here is derived from an EMBL/GenBank/DDBJ whole genome shotgun (WGS) entry which is preliminary data.</text>
</comment>
<evidence type="ECO:0000313" key="4">
    <source>
        <dbReference type="EMBL" id="MEQ2193533.1"/>
    </source>
</evidence>
<dbReference type="Pfam" id="PF00096">
    <property type="entry name" value="zf-C2H2"/>
    <property type="match status" value="1"/>
</dbReference>
<reference evidence="4 5" key="1">
    <citation type="submission" date="2021-06" db="EMBL/GenBank/DDBJ databases">
        <authorList>
            <person name="Palmer J.M."/>
        </authorList>
    </citation>
    <scope>NUCLEOTIDE SEQUENCE [LARGE SCALE GENOMIC DNA]</scope>
    <source>
        <strain evidence="4 5">XC_2019</strain>
        <tissue evidence="4">Muscle</tissue>
    </source>
</reference>
<organism evidence="4 5">
    <name type="scientific">Xenoophorus captivus</name>
    <dbReference type="NCBI Taxonomy" id="1517983"/>
    <lineage>
        <taxon>Eukaryota</taxon>
        <taxon>Metazoa</taxon>
        <taxon>Chordata</taxon>
        <taxon>Craniata</taxon>
        <taxon>Vertebrata</taxon>
        <taxon>Euteleostomi</taxon>
        <taxon>Actinopterygii</taxon>
        <taxon>Neopterygii</taxon>
        <taxon>Teleostei</taxon>
        <taxon>Neoteleostei</taxon>
        <taxon>Acanthomorphata</taxon>
        <taxon>Ovalentaria</taxon>
        <taxon>Atherinomorphae</taxon>
        <taxon>Cyprinodontiformes</taxon>
        <taxon>Goodeidae</taxon>
        <taxon>Xenoophorus</taxon>
    </lineage>
</organism>
<dbReference type="InterPro" id="IPR036236">
    <property type="entry name" value="Znf_C2H2_sf"/>
</dbReference>
<accession>A0ABV0QCJ3</accession>
<evidence type="ECO:0000259" key="3">
    <source>
        <dbReference type="PROSITE" id="PS50157"/>
    </source>
</evidence>
<protein>
    <recommendedName>
        <fullName evidence="3">C2H2-type domain-containing protein</fullName>
    </recommendedName>
</protein>
<dbReference type="EMBL" id="JAHRIN010008526">
    <property type="protein sequence ID" value="MEQ2193533.1"/>
    <property type="molecule type" value="Genomic_DNA"/>
</dbReference>
<proteinExistence type="predicted"/>
<keyword evidence="1" id="KW-0479">Metal-binding</keyword>
<dbReference type="Proteomes" id="UP001434883">
    <property type="component" value="Unassembled WGS sequence"/>
</dbReference>
<keyword evidence="1" id="KW-0862">Zinc</keyword>
<sequence>FVTLPSRQEIASGRTSRATRTKFPAKFAANGQENVGKCPHLESEESDTSLRELSNVSELKSPTKSDGPELEEPSLACNGAPATVLGSPDTSKANADPEKKFICGICGQAFRTKSYLNKHQHRVHKAQRTHGVSGSGLSEMAPSLTSPFSPQQNMSLLESFGFQIVQSAFASSLVDAEAGQSGIDFGGK</sequence>
<dbReference type="SMART" id="SM00355">
    <property type="entry name" value="ZnF_C2H2"/>
    <property type="match status" value="1"/>
</dbReference>
<feature type="non-terminal residue" evidence="4">
    <location>
        <position position="1"/>
    </location>
</feature>
<evidence type="ECO:0000256" key="1">
    <source>
        <dbReference type="PROSITE-ProRule" id="PRU00042"/>
    </source>
</evidence>
<keyword evidence="1" id="KW-0863">Zinc-finger</keyword>
<feature type="compositionally biased region" description="Polar residues" evidence="2">
    <location>
        <begin position="51"/>
        <end position="60"/>
    </location>
</feature>